<dbReference type="InterPro" id="IPR035983">
    <property type="entry name" value="Hect_E3_ubiquitin_ligase"/>
</dbReference>
<dbReference type="GO" id="GO:0061630">
    <property type="term" value="F:ubiquitin protein ligase activity"/>
    <property type="evidence" value="ECO:0007669"/>
    <property type="project" value="InterPro"/>
</dbReference>
<dbReference type="Gene3D" id="3.90.1750.10">
    <property type="entry name" value="Hect, E3 ligase catalytic domains"/>
    <property type="match status" value="1"/>
</dbReference>
<reference evidence="5 6" key="1">
    <citation type="journal article" date="2014" name="Genome Biol. Evol.">
        <title>The secreted proteins of Achlya hypogyna and Thraustotheca clavata identify the ancestral oomycete secretome and reveal gene acquisitions by horizontal gene transfer.</title>
        <authorList>
            <person name="Misner I."/>
            <person name="Blouin N."/>
            <person name="Leonard G."/>
            <person name="Richards T.A."/>
            <person name="Lane C.E."/>
        </authorList>
    </citation>
    <scope>NUCLEOTIDE SEQUENCE [LARGE SCALE GENOMIC DNA]</scope>
    <source>
        <strain evidence="5 6">ATCC 34112</strain>
    </source>
</reference>
<dbReference type="AlphaFoldDB" id="A0A1V9ZIC2"/>
<sequence>VRLCRTAVDVLAQYGPSTPEVLDTQIDGLGIDASFTNDVEVVNAPFGLYPQPIIHLSSEIQTSVLEWFNFLGKFVAQALVDERLLDLPFALPFVRALTGESLLPDTTTALKHVSAIDPDIGRSLTFLYTHQDDASIDDMGLAFVLIGNADVELKENGADIPVTCANVKEYVTLTLEMLLNTSIAKQVSAFRKGFNTIVPESVLSYFTASEWVDLISDSSTELWPRGAEELKAFMVCDHGYTNESRAIQWLIEILVDFSPEEQRLFVRFVTGSHRLPLGGLSKLDPTLTVVKKLSPDELSNDDDMLPSASTCTNYLKLPDYTSKELMRTKLLYCIHEGQLSFHLS</sequence>
<evidence type="ECO:0000259" key="4">
    <source>
        <dbReference type="PROSITE" id="PS50237"/>
    </source>
</evidence>
<proteinExistence type="predicted"/>
<evidence type="ECO:0000256" key="2">
    <source>
        <dbReference type="ARBA" id="ARBA00022786"/>
    </source>
</evidence>
<organism evidence="5 6">
    <name type="scientific">Thraustotheca clavata</name>
    <dbReference type="NCBI Taxonomy" id="74557"/>
    <lineage>
        <taxon>Eukaryota</taxon>
        <taxon>Sar</taxon>
        <taxon>Stramenopiles</taxon>
        <taxon>Oomycota</taxon>
        <taxon>Saprolegniomycetes</taxon>
        <taxon>Saprolegniales</taxon>
        <taxon>Achlyaceae</taxon>
        <taxon>Thraustotheca</taxon>
    </lineage>
</organism>
<comment type="caution">
    <text evidence="5">The sequence shown here is derived from an EMBL/GenBank/DDBJ whole genome shotgun (WGS) entry which is preliminary data.</text>
</comment>
<dbReference type="Proteomes" id="UP000243217">
    <property type="component" value="Unassembled WGS sequence"/>
</dbReference>
<dbReference type="GO" id="GO:0043161">
    <property type="term" value="P:proteasome-mediated ubiquitin-dependent protein catabolic process"/>
    <property type="evidence" value="ECO:0007669"/>
    <property type="project" value="TreeGrafter"/>
</dbReference>
<gene>
    <name evidence="5" type="ORF">THRCLA_06912</name>
</gene>
<dbReference type="Gene3D" id="3.30.2160.10">
    <property type="entry name" value="Hect, E3 ligase catalytic domain"/>
    <property type="match status" value="1"/>
</dbReference>
<dbReference type="STRING" id="74557.A0A1V9ZIC2"/>
<name>A0A1V9ZIC2_9STRA</name>
<dbReference type="PANTHER" id="PTHR45670">
    <property type="entry name" value="E3 UBIQUITIN-PROTEIN LIGASE TRIP12"/>
    <property type="match status" value="1"/>
</dbReference>
<evidence type="ECO:0000313" key="6">
    <source>
        <dbReference type="Proteomes" id="UP000243217"/>
    </source>
</evidence>
<keyword evidence="2 3" id="KW-0833">Ubl conjugation pathway</keyword>
<keyword evidence="5" id="KW-0436">Ligase</keyword>
<dbReference type="PROSITE" id="PS50237">
    <property type="entry name" value="HECT"/>
    <property type="match status" value="1"/>
</dbReference>
<dbReference type="SUPFAM" id="SSF56204">
    <property type="entry name" value="Hect, E3 ligase catalytic domain"/>
    <property type="match status" value="1"/>
</dbReference>
<dbReference type="InterPro" id="IPR045322">
    <property type="entry name" value="HECTD1/TRIP12-like"/>
</dbReference>
<evidence type="ECO:0000313" key="5">
    <source>
        <dbReference type="EMBL" id="OQR97560.1"/>
    </source>
</evidence>
<dbReference type="GO" id="GO:0000209">
    <property type="term" value="P:protein polyubiquitination"/>
    <property type="evidence" value="ECO:0007669"/>
    <property type="project" value="TreeGrafter"/>
</dbReference>
<dbReference type="GO" id="GO:0016874">
    <property type="term" value="F:ligase activity"/>
    <property type="evidence" value="ECO:0007669"/>
    <property type="project" value="UniProtKB-KW"/>
</dbReference>
<protein>
    <submittedName>
        <fullName evidence="5">HECT E3 ubiquitin ligase</fullName>
    </submittedName>
</protein>
<evidence type="ECO:0000256" key="1">
    <source>
        <dbReference type="ARBA" id="ARBA00022679"/>
    </source>
</evidence>
<keyword evidence="1" id="KW-0808">Transferase</keyword>
<evidence type="ECO:0000256" key="3">
    <source>
        <dbReference type="PROSITE-ProRule" id="PRU00104"/>
    </source>
</evidence>
<dbReference type="PANTHER" id="PTHR45670:SF1">
    <property type="entry name" value="E3 UBIQUITIN-PROTEIN LIGASE HECTD1"/>
    <property type="match status" value="1"/>
</dbReference>
<accession>A0A1V9ZIC2</accession>
<dbReference type="EMBL" id="JNBS01001901">
    <property type="protein sequence ID" value="OQR97560.1"/>
    <property type="molecule type" value="Genomic_DNA"/>
</dbReference>
<feature type="non-terminal residue" evidence="5">
    <location>
        <position position="1"/>
    </location>
</feature>
<dbReference type="SMART" id="SM00119">
    <property type="entry name" value="HECTc"/>
    <property type="match status" value="1"/>
</dbReference>
<dbReference type="InterPro" id="IPR000569">
    <property type="entry name" value="HECT_dom"/>
</dbReference>
<dbReference type="Pfam" id="PF00632">
    <property type="entry name" value="HECT"/>
    <property type="match status" value="1"/>
</dbReference>
<dbReference type="Gene3D" id="3.30.2410.10">
    <property type="entry name" value="Hect, E3 ligase catalytic domain"/>
    <property type="match status" value="1"/>
</dbReference>
<feature type="active site" description="Glycyl thioester intermediate" evidence="3">
    <location>
        <position position="311"/>
    </location>
</feature>
<feature type="domain" description="HECT" evidence="4">
    <location>
        <begin position="48"/>
        <end position="344"/>
    </location>
</feature>
<keyword evidence="6" id="KW-1185">Reference proteome</keyword>
<dbReference type="OrthoDB" id="271273at2759"/>